<dbReference type="RefSeq" id="WP_021053236.1">
    <property type="nucleotide sequence ID" value="NZ_KE356561.1"/>
</dbReference>
<accession>U1PJA1</accession>
<evidence type="ECO:0000313" key="1">
    <source>
        <dbReference type="EMBL" id="ERG93742.1"/>
    </source>
</evidence>
<dbReference type="HOGENOM" id="CLU_2893196_0_0_2"/>
<reference evidence="1 2" key="1">
    <citation type="journal article" date="2013" name="PLoS ONE">
        <title>Assembly-driven community genomics of a hypersaline microbial ecosystem.</title>
        <authorList>
            <person name="Podell S."/>
            <person name="Ugalde J.A."/>
            <person name="Narasingarao P."/>
            <person name="Banfield J.F."/>
            <person name="Heidelberg K.B."/>
            <person name="Allen E.E."/>
        </authorList>
    </citation>
    <scope>NUCLEOTIDE SEQUENCE [LARGE SCALE GENOMIC DNA]</scope>
    <source>
        <strain evidence="2">J07HQW2</strain>
    </source>
</reference>
<proteinExistence type="predicted"/>
<evidence type="ECO:0000313" key="2">
    <source>
        <dbReference type="Proteomes" id="UP000030710"/>
    </source>
</evidence>
<sequence length="62" mass="7375">MGLSEHDSRGPKLYVIDNQNIEDIESEEKIEQHFEDVTAVTERFAEEYGQRPRRAEENLYVY</sequence>
<dbReference type="AlphaFoldDB" id="U1PJA1"/>
<protein>
    <submittedName>
        <fullName evidence="1">Uncharacterized protein</fullName>
    </submittedName>
</protein>
<organism evidence="1 2">
    <name type="scientific">Haloquadratum walsbyi J07HQW2</name>
    <dbReference type="NCBI Taxonomy" id="1238425"/>
    <lineage>
        <taxon>Archaea</taxon>
        <taxon>Methanobacteriati</taxon>
        <taxon>Methanobacteriota</taxon>
        <taxon>Stenosarchaea group</taxon>
        <taxon>Halobacteria</taxon>
        <taxon>Halobacteriales</taxon>
        <taxon>Haloferacaceae</taxon>
        <taxon>Haloquadratum</taxon>
    </lineage>
</organism>
<name>U1PJA1_9EURY</name>
<dbReference type="Proteomes" id="UP000030710">
    <property type="component" value="Unassembled WGS sequence"/>
</dbReference>
<dbReference type="EMBL" id="KE356561">
    <property type="protein sequence ID" value="ERG93742.1"/>
    <property type="molecule type" value="Genomic_DNA"/>
</dbReference>
<gene>
    <name evidence="1" type="ORF">J07HQW2_00176</name>
</gene>